<reference evidence="2 3" key="1">
    <citation type="journal article" date="2019" name="Appl. Microbiol. Biotechnol.">
        <title>Uncovering carbohydrate metabolism through a genotype-phenotype association study of 56 lactic acid bacteria genomes.</title>
        <authorList>
            <person name="Buron-Moles G."/>
            <person name="Chailyan A."/>
            <person name="Dolejs I."/>
            <person name="Forster J."/>
            <person name="Miks M.H."/>
        </authorList>
    </citation>
    <scope>NUCLEOTIDE SEQUENCE [LARGE SCALE GENOMIC DNA]</scope>
    <source>
        <strain evidence="2 3">ATCC 4005</strain>
    </source>
</reference>
<gene>
    <name evidence="2" type="ORF">C5L32_001944</name>
</gene>
<organism evidence="2 3">
    <name type="scientific">Lentilactobacillus buchneri DSM 20057</name>
    <dbReference type="NCBI Taxonomy" id="1423728"/>
    <lineage>
        <taxon>Bacteria</taxon>
        <taxon>Bacillati</taxon>
        <taxon>Bacillota</taxon>
        <taxon>Bacilli</taxon>
        <taxon>Lactobacillales</taxon>
        <taxon>Lactobacillaceae</taxon>
        <taxon>Lentilactobacillus</taxon>
    </lineage>
</organism>
<evidence type="ECO:0000313" key="3">
    <source>
        <dbReference type="Proteomes" id="UP000295181"/>
    </source>
</evidence>
<proteinExistence type="predicted"/>
<sequence>MVHYSGYNFEGGSNSINKQKERPNNEQVLFII</sequence>
<protein>
    <submittedName>
        <fullName evidence="2">Uncharacterized protein</fullName>
    </submittedName>
</protein>
<evidence type="ECO:0000313" key="2">
    <source>
        <dbReference type="EMBL" id="TDG76965.1"/>
    </source>
</evidence>
<accession>A0A4R5NMJ2</accession>
<dbReference type="Proteomes" id="UP000295181">
    <property type="component" value="Unassembled WGS sequence"/>
</dbReference>
<feature type="region of interest" description="Disordered" evidence="1">
    <location>
        <begin position="1"/>
        <end position="25"/>
    </location>
</feature>
<dbReference type="AlphaFoldDB" id="A0A4R5NMJ2"/>
<evidence type="ECO:0000256" key="1">
    <source>
        <dbReference type="SAM" id="MobiDB-lite"/>
    </source>
</evidence>
<comment type="caution">
    <text evidence="2">The sequence shown here is derived from an EMBL/GenBank/DDBJ whole genome shotgun (WGS) entry which is preliminary data.</text>
</comment>
<name>A0A4R5NMJ2_LENBU</name>
<dbReference type="EMBL" id="PUFP01000056">
    <property type="protein sequence ID" value="TDG76965.1"/>
    <property type="molecule type" value="Genomic_DNA"/>
</dbReference>